<keyword evidence="6 8" id="KW-0472">Membrane</keyword>
<evidence type="ECO:0000256" key="2">
    <source>
        <dbReference type="ARBA" id="ARBA00008574"/>
    </source>
</evidence>
<name>A0A1D2A8Y0_AUXPR</name>
<feature type="transmembrane region" description="Helical" evidence="8">
    <location>
        <begin position="76"/>
        <end position="96"/>
    </location>
</feature>
<dbReference type="EC" id="2.3.1.225" evidence="8"/>
<accession>A0A1D2A8Y0</accession>
<evidence type="ECO:0000256" key="5">
    <source>
        <dbReference type="ARBA" id="ARBA00022989"/>
    </source>
</evidence>
<dbReference type="PROSITE" id="PS50216">
    <property type="entry name" value="DHHC"/>
    <property type="match status" value="1"/>
</dbReference>
<dbReference type="GO" id="GO:0006612">
    <property type="term" value="P:protein targeting to membrane"/>
    <property type="evidence" value="ECO:0007669"/>
    <property type="project" value="TreeGrafter"/>
</dbReference>
<keyword evidence="4 8" id="KW-0812">Transmembrane</keyword>
<proteinExistence type="inferred from homology"/>
<feature type="domain" description="Palmitoyltransferase DHHC" evidence="9">
    <location>
        <begin position="122"/>
        <end position="190"/>
    </location>
</feature>
<evidence type="ECO:0000259" key="9">
    <source>
        <dbReference type="Pfam" id="PF01529"/>
    </source>
</evidence>
<reference evidence="10" key="1">
    <citation type="submission" date="2015-08" db="EMBL/GenBank/DDBJ databases">
        <authorList>
            <person name="Babu N.S."/>
            <person name="Beckwith C.J."/>
            <person name="Beseler K.G."/>
            <person name="Brison A."/>
            <person name="Carone J.V."/>
            <person name="Caskin T.P."/>
            <person name="Diamond M."/>
            <person name="Durham M.E."/>
            <person name="Foxe J.M."/>
            <person name="Go M."/>
            <person name="Henderson B.A."/>
            <person name="Jones I.B."/>
            <person name="McGettigan J.A."/>
            <person name="Micheletti S.J."/>
            <person name="Nasrallah M.E."/>
            <person name="Ortiz D."/>
            <person name="Piller C.R."/>
            <person name="Privatt S.R."/>
            <person name="Schneider S.L."/>
            <person name="Sharp S."/>
            <person name="Smith T.C."/>
            <person name="Stanton J.D."/>
            <person name="Ullery H.E."/>
            <person name="Wilson R.J."/>
            <person name="Serrano M.G."/>
            <person name="Buck G."/>
            <person name="Lee V."/>
            <person name="Wang Y."/>
            <person name="Carvalho R."/>
            <person name="Voegtly L."/>
            <person name="Shi R."/>
            <person name="Duckworth R."/>
            <person name="Johnson A."/>
            <person name="Loviza R."/>
            <person name="Walstead R."/>
            <person name="Shah Z."/>
            <person name="Kiflezghi M."/>
            <person name="Wade K."/>
            <person name="Ball S.L."/>
            <person name="Bradley K.W."/>
            <person name="Asai D.J."/>
            <person name="Bowman C.A."/>
            <person name="Russell D.A."/>
            <person name="Pope W.H."/>
            <person name="Jacobs-Sera D."/>
            <person name="Hendrix R.W."/>
            <person name="Hatfull G.F."/>
        </authorList>
    </citation>
    <scope>NUCLEOTIDE SEQUENCE</scope>
</reference>
<dbReference type="InterPro" id="IPR001594">
    <property type="entry name" value="Palmitoyltrfase_DHHC"/>
</dbReference>
<dbReference type="GO" id="GO:0016020">
    <property type="term" value="C:membrane"/>
    <property type="evidence" value="ECO:0007669"/>
    <property type="project" value="UniProtKB-SubCell"/>
</dbReference>
<evidence type="ECO:0000256" key="1">
    <source>
        <dbReference type="ARBA" id="ARBA00004141"/>
    </source>
</evidence>
<dbReference type="InterPro" id="IPR039859">
    <property type="entry name" value="PFA4/ZDH16/20/ERF2-like"/>
</dbReference>
<keyword evidence="5 8" id="KW-1133">Transmembrane helix</keyword>
<evidence type="ECO:0000256" key="6">
    <source>
        <dbReference type="ARBA" id="ARBA00023136"/>
    </source>
</evidence>
<sequence length="384" mass="42505">MPLRTVRSTCSRAALHLTRIVLDRTVTGLETCITVLCETPTPAVQGLFVLLFGAAFYSYCKYFFSLLPLPTVPAWHIWSGTLTMMPSLVFFVLASWTDPGIVTPENVEQYSRQYRLDGVLYQPRTCATCNIPKPARSKHCRVCNRCIGRMDHHCIWLNTCIGTRNLRWFLAFLASTAAICIYGTRAGWRVASACEVSGPGPLLSGQAVPGDVLRVTHTWSACRACDRLCPSQPARSSTLAPQGAVLGARIMHGHMGVEGAWKLARVRRGSGRLEYVSDSALTTLRYVLERYPVQFCLTFFLGVMGWVLTGFLGYHIFLTLNGTTTNEASKWRALRKDLARQAAFDPAGLHLDLAPDNAYDWGPGRNLLDALVPRVPCAKDSKLC</sequence>
<organism evidence="10">
    <name type="scientific">Auxenochlorella protothecoides</name>
    <name type="common">Green microalga</name>
    <name type="synonym">Chlorella protothecoides</name>
    <dbReference type="NCBI Taxonomy" id="3075"/>
    <lineage>
        <taxon>Eukaryota</taxon>
        <taxon>Viridiplantae</taxon>
        <taxon>Chlorophyta</taxon>
        <taxon>core chlorophytes</taxon>
        <taxon>Trebouxiophyceae</taxon>
        <taxon>Chlorellales</taxon>
        <taxon>Chlorellaceae</taxon>
        <taxon>Auxenochlorella</taxon>
    </lineage>
</organism>
<comment type="catalytic activity">
    <reaction evidence="8">
        <text>L-cysteinyl-[protein] + hexadecanoyl-CoA = S-hexadecanoyl-L-cysteinyl-[protein] + CoA</text>
        <dbReference type="Rhea" id="RHEA:36683"/>
        <dbReference type="Rhea" id="RHEA-COMP:10131"/>
        <dbReference type="Rhea" id="RHEA-COMP:11032"/>
        <dbReference type="ChEBI" id="CHEBI:29950"/>
        <dbReference type="ChEBI" id="CHEBI:57287"/>
        <dbReference type="ChEBI" id="CHEBI:57379"/>
        <dbReference type="ChEBI" id="CHEBI:74151"/>
        <dbReference type="EC" id="2.3.1.225"/>
    </reaction>
</comment>
<feature type="transmembrane region" description="Helical" evidence="8">
    <location>
        <begin position="166"/>
        <end position="183"/>
    </location>
</feature>
<keyword evidence="3 8" id="KW-0808">Transferase</keyword>
<dbReference type="EMBL" id="GDKF01002970">
    <property type="protein sequence ID" value="JAT75652.1"/>
    <property type="molecule type" value="Transcribed_RNA"/>
</dbReference>
<evidence type="ECO:0000256" key="8">
    <source>
        <dbReference type="RuleBase" id="RU079119"/>
    </source>
</evidence>
<evidence type="ECO:0000256" key="3">
    <source>
        <dbReference type="ARBA" id="ARBA00022679"/>
    </source>
</evidence>
<evidence type="ECO:0000256" key="7">
    <source>
        <dbReference type="ARBA" id="ARBA00023315"/>
    </source>
</evidence>
<dbReference type="GO" id="GO:0019706">
    <property type="term" value="F:protein-cysteine S-palmitoyltransferase activity"/>
    <property type="evidence" value="ECO:0007669"/>
    <property type="project" value="UniProtKB-EC"/>
</dbReference>
<feature type="transmembrane region" description="Helical" evidence="8">
    <location>
        <begin position="295"/>
        <end position="317"/>
    </location>
</feature>
<dbReference type="Pfam" id="PF01529">
    <property type="entry name" value="DHHC"/>
    <property type="match status" value="1"/>
</dbReference>
<dbReference type="GO" id="GO:0005783">
    <property type="term" value="C:endoplasmic reticulum"/>
    <property type="evidence" value="ECO:0007669"/>
    <property type="project" value="TreeGrafter"/>
</dbReference>
<feature type="transmembrane region" description="Helical" evidence="8">
    <location>
        <begin position="43"/>
        <end position="64"/>
    </location>
</feature>
<dbReference type="AlphaFoldDB" id="A0A1D2A8Y0"/>
<evidence type="ECO:0000256" key="4">
    <source>
        <dbReference type="ARBA" id="ARBA00022692"/>
    </source>
</evidence>
<protein>
    <recommendedName>
        <fullName evidence="8">S-acyltransferase</fullName>
        <ecNumber evidence="8">2.3.1.225</ecNumber>
    </recommendedName>
    <alternativeName>
        <fullName evidence="8">Palmitoyltransferase</fullName>
    </alternativeName>
</protein>
<dbReference type="PANTHER" id="PTHR22883">
    <property type="entry name" value="ZINC FINGER DHHC DOMAIN CONTAINING PROTEIN"/>
    <property type="match status" value="1"/>
</dbReference>
<gene>
    <name evidence="10" type="ORF">g.25904</name>
</gene>
<comment type="similarity">
    <text evidence="2 8">Belongs to the DHHC palmitoyltransferase family.</text>
</comment>
<comment type="subcellular location">
    <subcellularLocation>
        <location evidence="1">Membrane</location>
        <topology evidence="1">Multi-pass membrane protein</topology>
    </subcellularLocation>
</comment>
<evidence type="ECO:0000313" key="10">
    <source>
        <dbReference type="EMBL" id="JAT75652.1"/>
    </source>
</evidence>
<dbReference type="GO" id="GO:0005794">
    <property type="term" value="C:Golgi apparatus"/>
    <property type="evidence" value="ECO:0007669"/>
    <property type="project" value="TreeGrafter"/>
</dbReference>
<keyword evidence="7 8" id="KW-0012">Acyltransferase</keyword>
<comment type="domain">
    <text evidence="8">The DHHC domain is required for palmitoyltransferase activity.</text>
</comment>